<evidence type="ECO:0000313" key="7">
    <source>
        <dbReference type="EMBL" id="AGF92881.1"/>
    </source>
</evidence>
<feature type="domain" description="Peptidase M50" evidence="6">
    <location>
        <begin position="79"/>
        <end position="176"/>
    </location>
</feature>
<dbReference type="InterPro" id="IPR008915">
    <property type="entry name" value="Peptidase_M50"/>
</dbReference>
<evidence type="ECO:0000256" key="5">
    <source>
        <dbReference type="SAM" id="Phobius"/>
    </source>
</evidence>
<dbReference type="GO" id="GO:0006508">
    <property type="term" value="P:proteolysis"/>
    <property type="evidence" value="ECO:0007669"/>
    <property type="project" value="InterPro"/>
</dbReference>
<protein>
    <submittedName>
        <fullName evidence="7">Membrane protein</fullName>
    </submittedName>
</protein>
<gene>
    <name evidence="7" type="ORF">FLSS-3_0012</name>
</gene>
<evidence type="ECO:0000256" key="2">
    <source>
        <dbReference type="ARBA" id="ARBA00022692"/>
    </source>
</evidence>
<evidence type="ECO:0000256" key="1">
    <source>
        <dbReference type="ARBA" id="ARBA00004141"/>
    </source>
</evidence>
<reference evidence="7" key="1">
    <citation type="journal article" date="2013" name="Syst. Appl. Microbiol.">
        <title>New insights into the archaeal diversity of a hypersaline microbial mat obtained by a metagenomic approach.</title>
        <authorList>
            <person name="Lopez-Lopez A."/>
            <person name="Richter M."/>
            <person name="Pena A."/>
            <person name="Tamames J."/>
            <person name="Rossello-Mora R."/>
        </authorList>
    </citation>
    <scope>NUCLEOTIDE SEQUENCE</scope>
</reference>
<evidence type="ECO:0000256" key="3">
    <source>
        <dbReference type="ARBA" id="ARBA00022989"/>
    </source>
</evidence>
<dbReference type="AlphaFoldDB" id="M1P0K2"/>
<organism evidence="7">
    <name type="scientific">uncultured organism</name>
    <dbReference type="NCBI Taxonomy" id="155900"/>
    <lineage>
        <taxon>unclassified sequences</taxon>
        <taxon>environmental samples</taxon>
    </lineage>
</organism>
<comment type="subcellular location">
    <subcellularLocation>
        <location evidence="1">Membrane</location>
        <topology evidence="1">Multi-pass membrane protein</topology>
    </subcellularLocation>
</comment>
<dbReference type="GO" id="GO:0016020">
    <property type="term" value="C:membrane"/>
    <property type="evidence" value="ECO:0007669"/>
    <property type="project" value="UniProtKB-SubCell"/>
</dbReference>
<feature type="transmembrane region" description="Helical" evidence="5">
    <location>
        <begin position="35"/>
        <end position="58"/>
    </location>
</feature>
<dbReference type="Pfam" id="PF02163">
    <property type="entry name" value="Peptidase_M50"/>
    <property type="match status" value="1"/>
</dbReference>
<accession>M1P0K2</accession>
<feature type="transmembrane region" description="Helical" evidence="5">
    <location>
        <begin position="70"/>
        <end position="89"/>
    </location>
</feature>
<sequence>MIKYKRYNYKHINQGGFNLKTSEEKNKLRIVLKKVGFIVSSVIIGVLFGFVSAKIPLMDYLGEKIFEVDVPIIISFLFMIIGIFIAINIHEFGHFVFGKIFDYKLISYRISIFSWEKENEEIKFSIKKNKGYSGLFKMLPPKKKLSSYKQFLFYSGGILFNLILFIAFSLLGLFLFNYIEIISHAVLIIAIMNLFMAIFNLLPLHFKNNPSDGKIIWGFIFKKSYVEKLIENNRISSQLAAGVRPRNLDISLSLDMDDLKGYDMGLLIFLYFKELDNNNLKKVNEYISLIEKNLDVIPAHSLPAFYYELCYNGCIMKDKEKAKKYYQKSGKTLQEDQDINGLRVKAYYKYYIKGDNKKALKYCEDALDVADKHPLKGQALMEKDLVKKLKKLIESN</sequence>
<keyword evidence="3 5" id="KW-1133">Transmembrane helix</keyword>
<proteinExistence type="predicted"/>
<feature type="transmembrane region" description="Helical" evidence="5">
    <location>
        <begin position="181"/>
        <end position="202"/>
    </location>
</feature>
<name>M1P0K2_9ZZZZ</name>
<keyword evidence="4 5" id="KW-0472">Membrane</keyword>
<feature type="transmembrane region" description="Helical" evidence="5">
    <location>
        <begin position="151"/>
        <end position="175"/>
    </location>
</feature>
<keyword evidence="2 5" id="KW-0812">Transmembrane</keyword>
<dbReference type="EMBL" id="JX684075">
    <property type="protein sequence ID" value="AGF92881.1"/>
    <property type="molecule type" value="Genomic_DNA"/>
</dbReference>
<dbReference type="CDD" id="cd05709">
    <property type="entry name" value="S2P-M50"/>
    <property type="match status" value="1"/>
</dbReference>
<evidence type="ECO:0000256" key="4">
    <source>
        <dbReference type="ARBA" id="ARBA00023136"/>
    </source>
</evidence>
<evidence type="ECO:0000259" key="6">
    <source>
        <dbReference type="Pfam" id="PF02163"/>
    </source>
</evidence>